<dbReference type="InterPro" id="IPR002347">
    <property type="entry name" value="SDR_fam"/>
</dbReference>
<name>A0ABS7PYC1_9SPHN</name>
<dbReference type="InterPro" id="IPR036291">
    <property type="entry name" value="NAD(P)-bd_dom_sf"/>
</dbReference>
<evidence type="ECO:0000313" key="2">
    <source>
        <dbReference type="Proteomes" id="UP000706039"/>
    </source>
</evidence>
<dbReference type="PANTHER" id="PTHR42808">
    <property type="entry name" value="HYDROXYSTEROID DEHYDROGENASE-LIKE PROTEIN 2"/>
    <property type="match status" value="1"/>
</dbReference>
<dbReference type="Proteomes" id="UP000706039">
    <property type="component" value="Unassembled WGS sequence"/>
</dbReference>
<dbReference type="NCBIfam" id="NF006133">
    <property type="entry name" value="PRK08278.1"/>
    <property type="match status" value="1"/>
</dbReference>
<sequence>MADLCGKTLFITGASRGIGLAIALRAAREGANIVIAAKSSVPRPGISGTIFTAADAIERAGGKALPIAVDIRDGDAIDAAVEKAVAHFGGVDICVNNASAINLGGTLAVNAKSHDLMHQINARGTYLVSRACLPHLLRSANPHVLALSPPPHMRPHWFGRFPAYALSKFGMSIYMMAMAEEFRAQGVAFNGLWPRTAIATAALGMGGEQSAGIVARRPEIMAEAACTIFKRDARACTGRFFLDDEVLWEAGHRDFDAYQDVPGMPLTLDLFVDRDAWTPPGVAIA</sequence>
<reference evidence="1 2" key="1">
    <citation type="submission" date="2021-08" db="EMBL/GenBank/DDBJ databases">
        <authorList>
            <person name="Tuo L."/>
        </authorList>
    </citation>
    <scope>NUCLEOTIDE SEQUENCE [LARGE SCALE GENOMIC DNA]</scope>
    <source>
        <strain evidence="1 2">JCM 31229</strain>
    </source>
</reference>
<dbReference type="Pfam" id="PF00106">
    <property type="entry name" value="adh_short"/>
    <property type="match status" value="1"/>
</dbReference>
<dbReference type="PANTHER" id="PTHR42808:SF3">
    <property type="entry name" value="HYDROXYSTEROID DEHYDROGENASE-LIKE PROTEIN 2"/>
    <property type="match status" value="1"/>
</dbReference>
<dbReference type="Gene3D" id="3.40.50.720">
    <property type="entry name" value="NAD(P)-binding Rossmann-like Domain"/>
    <property type="match status" value="1"/>
</dbReference>
<evidence type="ECO:0000313" key="1">
    <source>
        <dbReference type="EMBL" id="MBY8825645.1"/>
    </source>
</evidence>
<dbReference type="RefSeq" id="WP_222992734.1">
    <property type="nucleotide sequence ID" value="NZ_JAINVV010000012.1"/>
</dbReference>
<dbReference type="InterPro" id="IPR051935">
    <property type="entry name" value="HSDL2"/>
</dbReference>
<dbReference type="EMBL" id="JAINVV010000012">
    <property type="protein sequence ID" value="MBY8825645.1"/>
    <property type="molecule type" value="Genomic_DNA"/>
</dbReference>
<accession>A0ABS7PYC1</accession>
<dbReference type="PRINTS" id="PR00081">
    <property type="entry name" value="GDHRDH"/>
</dbReference>
<protein>
    <submittedName>
        <fullName evidence="1">NAD(P)-dependent oxidoreductase</fullName>
    </submittedName>
</protein>
<organism evidence="1 2">
    <name type="scientific">Sphingomonas colocasiae</name>
    <dbReference type="NCBI Taxonomy" id="1848973"/>
    <lineage>
        <taxon>Bacteria</taxon>
        <taxon>Pseudomonadati</taxon>
        <taxon>Pseudomonadota</taxon>
        <taxon>Alphaproteobacteria</taxon>
        <taxon>Sphingomonadales</taxon>
        <taxon>Sphingomonadaceae</taxon>
        <taxon>Sphingomonas</taxon>
    </lineage>
</organism>
<keyword evidence="2" id="KW-1185">Reference proteome</keyword>
<gene>
    <name evidence="1" type="ORF">K7G82_25310</name>
</gene>
<dbReference type="SUPFAM" id="SSF51735">
    <property type="entry name" value="NAD(P)-binding Rossmann-fold domains"/>
    <property type="match status" value="1"/>
</dbReference>
<comment type="caution">
    <text evidence="1">The sequence shown here is derived from an EMBL/GenBank/DDBJ whole genome shotgun (WGS) entry which is preliminary data.</text>
</comment>
<proteinExistence type="predicted"/>